<dbReference type="EMBL" id="BAAAQT010000008">
    <property type="protein sequence ID" value="GAA2175662.1"/>
    <property type="molecule type" value="Genomic_DNA"/>
</dbReference>
<gene>
    <name evidence="1" type="ORF">GCM10009846_26420</name>
</gene>
<evidence type="ECO:0000313" key="2">
    <source>
        <dbReference type="Proteomes" id="UP001501599"/>
    </source>
</evidence>
<comment type="caution">
    <text evidence="1">The sequence shown here is derived from an EMBL/GenBank/DDBJ whole genome shotgun (WGS) entry which is preliminary data.</text>
</comment>
<organism evidence="1 2">
    <name type="scientific">Agrococcus versicolor</name>
    <dbReference type="NCBI Taxonomy" id="501482"/>
    <lineage>
        <taxon>Bacteria</taxon>
        <taxon>Bacillati</taxon>
        <taxon>Actinomycetota</taxon>
        <taxon>Actinomycetes</taxon>
        <taxon>Micrococcales</taxon>
        <taxon>Microbacteriaceae</taxon>
        <taxon>Agrococcus</taxon>
    </lineage>
</organism>
<protein>
    <submittedName>
        <fullName evidence="1">Uncharacterized protein</fullName>
    </submittedName>
</protein>
<dbReference type="Proteomes" id="UP001501599">
    <property type="component" value="Unassembled WGS sequence"/>
</dbReference>
<proteinExistence type="predicted"/>
<keyword evidence="2" id="KW-1185">Reference proteome</keyword>
<reference evidence="1 2" key="1">
    <citation type="journal article" date="2019" name="Int. J. Syst. Evol. Microbiol.">
        <title>The Global Catalogue of Microorganisms (GCM) 10K type strain sequencing project: providing services to taxonomists for standard genome sequencing and annotation.</title>
        <authorList>
            <consortium name="The Broad Institute Genomics Platform"/>
            <consortium name="The Broad Institute Genome Sequencing Center for Infectious Disease"/>
            <person name="Wu L."/>
            <person name="Ma J."/>
        </authorList>
    </citation>
    <scope>NUCLEOTIDE SEQUENCE [LARGE SCALE GENOMIC DNA]</scope>
    <source>
        <strain evidence="1 2">JCM 16026</strain>
    </source>
</reference>
<name>A0ABN3AXD4_9MICO</name>
<accession>A0ABN3AXD4</accession>
<sequence length="404" mass="44638">MDEFAEWYPEARTLFPTLRIASAGRRERAIRRVASSVLRSREAHRDALQHALTVLTAADRDALVTRIRSEDVLAAAMTAGLDENALDGLLGAELAYAARDLIGASGYSGADHLALLWPVRGVVRASNEEAFALAYKRQIRLIADRPHGDWGLRLGVLVDRTGLQDLDANEFTESPINLRLEHEPGRRLVIRFEFDGSGDDAARVETVIEIAHRHSTERHGTTWFVPLDEQPRQAAVEAVRLIAAVTGLGEHDLVELLPYDDDWHLARSERLHHADWRGIRAFPVLAIDEAVRDVTIAARARQPLLSAESIGDRVELGMVVSDGAMEPTRPLLIEPHPDRPYVYRFVLDSGTDAVGKELEIVETIGESEDEAFANCAAVGHEPEALWSVRAPESLLEHAEPVSSS</sequence>
<evidence type="ECO:0000313" key="1">
    <source>
        <dbReference type="EMBL" id="GAA2175662.1"/>
    </source>
</evidence>
<dbReference type="RefSeq" id="WP_344344403.1">
    <property type="nucleotide sequence ID" value="NZ_BAAAQT010000008.1"/>
</dbReference>